<gene>
    <name evidence="1" type="ORF">ACH5RR_033985</name>
</gene>
<name>A0ABD2YDD9_9GENT</name>
<evidence type="ECO:0000313" key="2">
    <source>
        <dbReference type="Proteomes" id="UP001630127"/>
    </source>
</evidence>
<accession>A0ABD2YDD9</accession>
<sequence length="175" mass="18221">MKSKNQSFTVAGVEESDAAVARAEGEDISVAILVCDGGSSSVSIAAPTTAAATFNHKKEKYRAGFVIFSIGAASPSSETMVVQENATKIAIVREDAVVGTAQRNEWVAAIDQELGAIRVKREEAIGVAVTNAITEVDPITANDDITIVLQEKKTAATACADTNTVAASFSHHLVT</sequence>
<protein>
    <submittedName>
        <fullName evidence="1">Uncharacterized protein</fullName>
    </submittedName>
</protein>
<proteinExistence type="predicted"/>
<comment type="caution">
    <text evidence="1">The sequence shown here is derived from an EMBL/GenBank/DDBJ whole genome shotgun (WGS) entry which is preliminary data.</text>
</comment>
<evidence type="ECO:0000313" key="1">
    <source>
        <dbReference type="EMBL" id="KAL3504144.1"/>
    </source>
</evidence>
<keyword evidence="2" id="KW-1185">Reference proteome</keyword>
<dbReference type="Proteomes" id="UP001630127">
    <property type="component" value="Unassembled WGS sequence"/>
</dbReference>
<dbReference type="EMBL" id="JBJUIK010000014">
    <property type="protein sequence ID" value="KAL3504144.1"/>
    <property type="molecule type" value="Genomic_DNA"/>
</dbReference>
<dbReference type="AlphaFoldDB" id="A0ABD2YDD9"/>
<organism evidence="1 2">
    <name type="scientific">Cinchona calisaya</name>
    <dbReference type="NCBI Taxonomy" id="153742"/>
    <lineage>
        <taxon>Eukaryota</taxon>
        <taxon>Viridiplantae</taxon>
        <taxon>Streptophyta</taxon>
        <taxon>Embryophyta</taxon>
        <taxon>Tracheophyta</taxon>
        <taxon>Spermatophyta</taxon>
        <taxon>Magnoliopsida</taxon>
        <taxon>eudicotyledons</taxon>
        <taxon>Gunneridae</taxon>
        <taxon>Pentapetalae</taxon>
        <taxon>asterids</taxon>
        <taxon>lamiids</taxon>
        <taxon>Gentianales</taxon>
        <taxon>Rubiaceae</taxon>
        <taxon>Cinchonoideae</taxon>
        <taxon>Cinchoneae</taxon>
        <taxon>Cinchona</taxon>
    </lineage>
</organism>
<reference evidence="1 2" key="1">
    <citation type="submission" date="2024-11" db="EMBL/GenBank/DDBJ databases">
        <title>A near-complete genome assembly of Cinchona calisaya.</title>
        <authorList>
            <person name="Lian D.C."/>
            <person name="Zhao X.W."/>
            <person name="Wei L."/>
        </authorList>
    </citation>
    <scope>NUCLEOTIDE SEQUENCE [LARGE SCALE GENOMIC DNA]</scope>
    <source>
        <tissue evidence="1">Nenye</tissue>
    </source>
</reference>